<dbReference type="CDD" id="cd07122">
    <property type="entry name" value="ALDH_F20_ACDH"/>
    <property type="match status" value="1"/>
</dbReference>
<comment type="caution">
    <text evidence="2">The sequence shown here is derived from an EMBL/GenBank/DDBJ whole genome shotgun (WGS) entry which is preliminary data.</text>
</comment>
<keyword evidence="3" id="KW-1185">Reference proteome</keyword>
<dbReference type="InterPro" id="IPR015590">
    <property type="entry name" value="Aldehyde_DH_dom"/>
</dbReference>
<organism evidence="2 3">
    <name type="scientific">Tissierella simiarum</name>
    <dbReference type="NCBI Taxonomy" id="2841534"/>
    <lineage>
        <taxon>Bacteria</taxon>
        <taxon>Bacillati</taxon>
        <taxon>Bacillota</taxon>
        <taxon>Tissierellia</taxon>
        <taxon>Tissierellales</taxon>
        <taxon>Tissierellaceae</taxon>
        <taxon>Tissierella</taxon>
    </lineage>
</organism>
<protein>
    <submittedName>
        <fullName evidence="2">Acetaldehyde dehydrogenase (Acetylating)</fullName>
        <ecNumber evidence="2">1.2.1.10</ecNumber>
    </submittedName>
</protein>
<dbReference type="NCBIfam" id="TIGR02518">
    <property type="entry name" value="EutH_ACDH"/>
    <property type="match status" value="1"/>
</dbReference>
<evidence type="ECO:0000313" key="2">
    <source>
        <dbReference type="EMBL" id="MBU5438877.1"/>
    </source>
</evidence>
<gene>
    <name evidence="2" type="ORF">KQI42_12690</name>
</gene>
<evidence type="ECO:0000259" key="1">
    <source>
        <dbReference type="Pfam" id="PF00171"/>
    </source>
</evidence>
<reference evidence="2 3" key="1">
    <citation type="submission" date="2021-06" db="EMBL/GenBank/DDBJ databases">
        <authorList>
            <person name="Sun Q."/>
            <person name="Li D."/>
        </authorList>
    </citation>
    <scope>NUCLEOTIDE SEQUENCE [LARGE SCALE GENOMIC DNA]</scope>
    <source>
        <strain evidence="2 3">MSJ-40</strain>
    </source>
</reference>
<feature type="domain" description="Aldehyde dehydrogenase" evidence="1">
    <location>
        <begin position="11"/>
        <end position="326"/>
    </location>
</feature>
<dbReference type="PANTHER" id="PTHR11699">
    <property type="entry name" value="ALDEHYDE DEHYDROGENASE-RELATED"/>
    <property type="match status" value="1"/>
</dbReference>
<name>A0ABS6E7J8_9FIRM</name>
<dbReference type="InterPro" id="IPR013357">
    <property type="entry name" value="Acetaldehyde_DH_acetylating"/>
</dbReference>
<dbReference type="Proteomes" id="UP000749471">
    <property type="component" value="Unassembled WGS sequence"/>
</dbReference>
<keyword evidence="2" id="KW-0560">Oxidoreductase</keyword>
<dbReference type="EC" id="1.2.1.10" evidence="2"/>
<dbReference type="GO" id="GO:0008774">
    <property type="term" value="F:acetaldehyde dehydrogenase (acetylating) activity"/>
    <property type="evidence" value="ECO:0007669"/>
    <property type="project" value="UniProtKB-EC"/>
</dbReference>
<dbReference type="RefSeq" id="WP_216520322.1">
    <property type="nucleotide sequence ID" value="NZ_JAHLPM010000010.1"/>
</dbReference>
<proteinExistence type="predicted"/>
<accession>A0ABS6E7J8</accession>
<evidence type="ECO:0000313" key="3">
    <source>
        <dbReference type="Proteomes" id="UP000749471"/>
    </source>
</evidence>
<dbReference type="EMBL" id="JAHLPM010000010">
    <property type="protein sequence ID" value="MBU5438877.1"/>
    <property type="molecule type" value="Genomic_DNA"/>
</dbReference>
<sequence length="529" mass="57510">MGNLDIDLQSIQEVRELIRKAKEAQKKLAGMSQVEIDRIVKAIADAGVQHAERLARMAQEETGFGRWQDKIVKNTFASQVVYDHIKDMKTVGIINEDKERKVIEVAVPVGVIAGLIPSTNPTSTAIYKAMIAIKSGNAIIFSPHPSAKNCILETVKIISSAAVSAGAPEGVIGSMTLLTMEGTNELMKHNDVSLILATGGSAMVKAAYSSGTPAIGVGPGNGPAFIEKSADIKLAVKRILDSKTFDNGTICASEQSIVVEECMRDRAVEELRRQGAYFLSREEAAKLEKFIMRANGTMNPQIVGKSVEAIAELANLNVPQGTRVLIAEETRVGYQYPYSREKLAPILAFYCESTWEKACERCIEILNNEGAGHTLIIHSNNEEIIREFALKKPVSRLLVNTPGALGGIGATTGLVPALTLGCGAIGGSSTSDNIGPMNLINIRRTVYGVKELEDLRPSDNTIDTRFSIADTRFSEPDTRFTIGDTRFTEPDTRFTRPCADNNTCNEKKEEISEEQIARLLKEVIAQLNN</sequence>
<dbReference type="Pfam" id="PF00171">
    <property type="entry name" value="Aldedh"/>
    <property type="match status" value="1"/>
</dbReference>